<dbReference type="InterPro" id="IPR017601">
    <property type="entry name" value="DGQHR-contain_dom"/>
</dbReference>
<proteinExistence type="predicted"/>
<accession>A0A502GTN8</accession>
<comment type="caution">
    <text evidence="1">The sequence shown here is derived from an EMBL/GenBank/DDBJ whole genome shotgun (WGS) entry which is preliminary data.</text>
</comment>
<gene>
    <name evidence="1" type="ORF">EAH73_15770</name>
</gene>
<sequence length="495" mass="55727">MNEGYWEAFFCALHQQVKPVNRLFNQKTTTLFAKTGINAQLCFSKQHSNILQHDACFSKTHSKVKIMALVIPALAGKMGSTDYYLSKMLVRELLQGVRPAGADQKWWEELPAEERMQRDADMKRVKTEIAPYIAQNADRFFGALIVLIYKGEPHFESLSTFKISLPHAYKSQAEDIGFLTIDGGQLIVLDGQHRWYALDSVHRGETVGLDADSVASDEISVIFIKHETDLKTRRIFNKVNRYAKQTSRGDNILTSEDDGYAIASRRLIYDNEAPFYAKPGEEALVNWKSNTLAPRSKQLTTLSALYEMSKIILGQSPEYKNFDEKHMVNRPSDVDLDGATDLLLSFWWAVLGEFLPYATALSGDHSKIVEMRKDEHAYSLLFKPAGQIAFVSGLIAAQAMTGLGLNELLVRANKLHWSMADKHWVNFIMNPNRTINARADIRDRTAQLIAYLLAGDKMTPDEVETIQAMYNSANLVPSASRGTEQWLSLPTSAAH</sequence>
<organism evidence="1 2">
    <name type="scientific">Hymenobacter nivis</name>
    <dbReference type="NCBI Taxonomy" id="1850093"/>
    <lineage>
        <taxon>Bacteria</taxon>
        <taxon>Pseudomonadati</taxon>
        <taxon>Bacteroidota</taxon>
        <taxon>Cytophagia</taxon>
        <taxon>Cytophagales</taxon>
        <taxon>Hymenobacteraceae</taxon>
        <taxon>Hymenobacter</taxon>
    </lineage>
</organism>
<dbReference type="EMBL" id="RCYZ01000006">
    <property type="protein sequence ID" value="TPG64620.1"/>
    <property type="molecule type" value="Genomic_DNA"/>
</dbReference>
<keyword evidence="2" id="KW-1185">Reference proteome</keyword>
<dbReference type="OrthoDB" id="9789139at2"/>
<dbReference type="RefSeq" id="WP_140468248.1">
    <property type="nucleotide sequence ID" value="NZ_RCYZ01000006.1"/>
</dbReference>
<dbReference type="Proteomes" id="UP000317646">
    <property type="component" value="Unassembled WGS sequence"/>
</dbReference>
<dbReference type="CDD" id="cd16414">
    <property type="entry name" value="dndB_like"/>
    <property type="match status" value="1"/>
</dbReference>
<reference evidence="1 2" key="1">
    <citation type="journal article" date="2019" name="Environ. Microbiol.">
        <title>Species interactions and distinct microbial communities in high Arctic permafrost affected cryosols are associated with the CH4 and CO2 gas fluxes.</title>
        <authorList>
            <person name="Altshuler I."/>
            <person name="Hamel J."/>
            <person name="Turney S."/>
            <person name="Magnuson E."/>
            <person name="Levesque R."/>
            <person name="Greer C."/>
            <person name="Whyte L.G."/>
        </authorList>
    </citation>
    <scope>NUCLEOTIDE SEQUENCE [LARGE SCALE GENOMIC DNA]</scope>
    <source>
        <strain evidence="1 2">S9.2P</strain>
    </source>
</reference>
<dbReference type="Pfam" id="PF14072">
    <property type="entry name" value="DndB"/>
    <property type="match status" value="1"/>
</dbReference>
<dbReference type="AlphaFoldDB" id="A0A502GTN8"/>
<dbReference type="InterPro" id="IPR017642">
    <property type="entry name" value="DNA_S_mod_DndB"/>
</dbReference>
<evidence type="ECO:0000313" key="1">
    <source>
        <dbReference type="EMBL" id="TPG64620.1"/>
    </source>
</evidence>
<name>A0A502GTN8_9BACT</name>
<evidence type="ECO:0000313" key="2">
    <source>
        <dbReference type="Proteomes" id="UP000317646"/>
    </source>
</evidence>
<protein>
    <submittedName>
        <fullName evidence="1">DGQHR domain-containing protein</fullName>
    </submittedName>
</protein>
<dbReference type="NCBIfam" id="TIGR03187">
    <property type="entry name" value="DGQHR"/>
    <property type="match status" value="1"/>
</dbReference>